<dbReference type="SUPFAM" id="SSF51230">
    <property type="entry name" value="Single hybrid motif"/>
    <property type="match status" value="1"/>
</dbReference>
<evidence type="ECO:0000313" key="4">
    <source>
        <dbReference type="Proteomes" id="UP000466535"/>
    </source>
</evidence>
<comment type="caution">
    <text evidence="3">The sequence shown here is derived from an EMBL/GenBank/DDBJ whole genome shotgun (WGS) entry which is preliminary data.</text>
</comment>
<protein>
    <submittedName>
        <fullName evidence="3">Biotin attachment protein</fullName>
    </submittedName>
</protein>
<dbReference type="EMBL" id="WUUT01000004">
    <property type="protein sequence ID" value="MXR52044.1"/>
    <property type="molecule type" value="Genomic_DNA"/>
</dbReference>
<dbReference type="InterPro" id="IPR003016">
    <property type="entry name" value="2-oxoA_DH_lipoyl-BS"/>
</dbReference>
<dbReference type="InterPro" id="IPR000089">
    <property type="entry name" value="Biotin_lipoyl"/>
</dbReference>
<feature type="domain" description="Lipoyl-binding" evidence="2">
    <location>
        <begin position="5"/>
        <end position="83"/>
    </location>
</feature>
<dbReference type="Gene3D" id="2.40.50.100">
    <property type="match status" value="1"/>
</dbReference>
<accession>A0A6B0T1V7</accession>
<dbReference type="PROSITE" id="PS00189">
    <property type="entry name" value="LIPOYL"/>
    <property type="match status" value="1"/>
</dbReference>
<dbReference type="CDD" id="cd06849">
    <property type="entry name" value="lipoyl_domain"/>
    <property type="match status" value="1"/>
</dbReference>
<keyword evidence="4" id="KW-1185">Reference proteome</keyword>
<dbReference type="RefSeq" id="WP_159764189.1">
    <property type="nucleotide sequence ID" value="NZ_WUUT01000004.1"/>
</dbReference>
<dbReference type="InterPro" id="IPR011053">
    <property type="entry name" value="Single_hybrid_motif"/>
</dbReference>
<name>A0A6B0T1V7_9EURY</name>
<dbReference type="Pfam" id="PF00364">
    <property type="entry name" value="Biotin_lipoyl"/>
    <property type="match status" value="1"/>
</dbReference>
<evidence type="ECO:0000259" key="2">
    <source>
        <dbReference type="PROSITE" id="PS50968"/>
    </source>
</evidence>
<dbReference type="OrthoDB" id="161307at2157"/>
<proteinExistence type="predicted"/>
<keyword evidence="1" id="KW-0450">Lipoyl</keyword>
<dbReference type="PROSITE" id="PS50968">
    <property type="entry name" value="BIOTINYL_LIPOYL"/>
    <property type="match status" value="1"/>
</dbReference>
<organism evidence="3 4">
    <name type="scientific">Halovenus carboxidivorans</name>
    <dbReference type="NCBI Taxonomy" id="2692199"/>
    <lineage>
        <taxon>Archaea</taxon>
        <taxon>Methanobacteriati</taxon>
        <taxon>Methanobacteriota</taxon>
        <taxon>Stenosarchaea group</taxon>
        <taxon>Halobacteria</taxon>
        <taxon>Halobacteriales</taxon>
        <taxon>Haloarculaceae</taxon>
        <taxon>Halovenus</taxon>
    </lineage>
</organism>
<sequence>MSGDRVAINVDEYWPEDADDDEGVVINWFVGEGTTVDEGEVICEIQVEKVDVDIAAPAGGTVTEIVVPEDGEFERGETLAYIGEYD</sequence>
<evidence type="ECO:0000313" key="3">
    <source>
        <dbReference type="EMBL" id="MXR52044.1"/>
    </source>
</evidence>
<dbReference type="AlphaFoldDB" id="A0A6B0T1V7"/>
<reference evidence="3 4" key="1">
    <citation type="submission" date="2019-12" db="EMBL/GenBank/DDBJ databases">
        <title>Isolation and characterization of three novel carbon monoxide-oxidizing members of Halobacteria from salione crusts and soils.</title>
        <authorList>
            <person name="Myers M.R."/>
            <person name="King G.M."/>
        </authorList>
    </citation>
    <scope>NUCLEOTIDE SEQUENCE [LARGE SCALE GENOMIC DNA]</scope>
    <source>
        <strain evidence="3 4">WSH3</strain>
    </source>
</reference>
<gene>
    <name evidence="3" type="ORF">GRX03_10590</name>
</gene>
<dbReference type="Proteomes" id="UP000466535">
    <property type="component" value="Unassembled WGS sequence"/>
</dbReference>
<evidence type="ECO:0000256" key="1">
    <source>
        <dbReference type="ARBA" id="ARBA00022823"/>
    </source>
</evidence>